<protein>
    <submittedName>
        <fullName evidence="3">Integrase/recombinase XerD</fullName>
    </submittedName>
</protein>
<name>A0A450X4T2_9GAMM</name>
<dbReference type="InterPro" id="IPR002104">
    <property type="entry name" value="Integrase_catalytic"/>
</dbReference>
<dbReference type="GO" id="GO:0003677">
    <property type="term" value="F:DNA binding"/>
    <property type="evidence" value="ECO:0007669"/>
    <property type="project" value="InterPro"/>
</dbReference>
<gene>
    <name evidence="3" type="ORF">BECKMB1821G_GA0114241_100780</name>
</gene>
<organism evidence="3">
    <name type="scientific">Candidatus Kentrum sp. MB</name>
    <dbReference type="NCBI Taxonomy" id="2138164"/>
    <lineage>
        <taxon>Bacteria</taxon>
        <taxon>Pseudomonadati</taxon>
        <taxon>Pseudomonadota</taxon>
        <taxon>Gammaproteobacteria</taxon>
        <taxon>Candidatus Kentrum</taxon>
    </lineage>
</organism>
<dbReference type="InterPro" id="IPR011010">
    <property type="entry name" value="DNA_brk_join_enz"/>
</dbReference>
<reference evidence="3" key="1">
    <citation type="submission" date="2019-02" db="EMBL/GenBank/DDBJ databases">
        <authorList>
            <person name="Gruber-Vodicka R. H."/>
            <person name="Seah K. B. B."/>
        </authorList>
    </citation>
    <scope>NUCLEOTIDE SEQUENCE</scope>
    <source>
        <strain evidence="3">BECK_BZ197</strain>
    </source>
</reference>
<evidence type="ECO:0000259" key="2">
    <source>
        <dbReference type="PROSITE" id="PS51898"/>
    </source>
</evidence>
<feature type="domain" description="Tyr recombinase" evidence="2">
    <location>
        <begin position="1"/>
        <end position="46"/>
    </location>
</feature>
<dbReference type="PROSITE" id="PS51898">
    <property type="entry name" value="TYR_RECOMBINASE"/>
    <property type="match status" value="1"/>
</dbReference>
<dbReference type="Pfam" id="PF00589">
    <property type="entry name" value="Phage_integrase"/>
    <property type="match status" value="1"/>
</dbReference>
<sequence length="46" mass="5284">MPHMLRHTCATPLLNAGVDMRYVQKLLCYQSITTTEIYANVNGRRC</sequence>
<dbReference type="GO" id="GO:0006310">
    <property type="term" value="P:DNA recombination"/>
    <property type="evidence" value="ECO:0007669"/>
    <property type="project" value="UniProtKB-KW"/>
</dbReference>
<dbReference type="EMBL" id="CAADFO010000007">
    <property type="protein sequence ID" value="VFK24263.1"/>
    <property type="molecule type" value="Genomic_DNA"/>
</dbReference>
<evidence type="ECO:0000256" key="1">
    <source>
        <dbReference type="ARBA" id="ARBA00023172"/>
    </source>
</evidence>
<evidence type="ECO:0000313" key="3">
    <source>
        <dbReference type="EMBL" id="VFK24263.1"/>
    </source>
</evidence>
<proteinExistence type="predicted"/>
<accession>A0A450X4T2</accession>
<dbReference type="AlphaFoldDB" id="A0A450X4T2"/>
<keyword evidence="1" id="KW-0233">DNA recombination</keyword>
<dbReference type="SUPFAM" id="SSF56349">
    <property type="entry name" value="DNA breaking-rejoining enzymes"/>
    <property type="match status" value="1"/>
</dbReference>
<dbReference type="GO" id="GO:0015074">
    <property type="term" value="P:DNA integration"/>
    <property type="evidence" value="ECO:0007669"/>
    <property type="project" value="InterPro"/>
</dbReference>
<dbReference type="Gene3D" id="1.10.443.10">
    <property type="entry name" value="Intergrase catalytic core"/>
    <property type="match status" value="1"/>
</dbReference>
<dbReference type="InterPro" id="IPR013762">
    <property type="entry name" value="Integrase-like_cat_sf"/>
</dbReference>